<keyword evidence="3" id="KW-1185">Reference proteome</keyword>
<evidence type="ECO:0000313" key="2">
    <source>
        <dbReference type="EMBL" id="KAF1842984.1"/>
    </source>
</evidence>
<dbReference type="OrthoDB" id="10306923at2759"/>
<evidence type="ECO:0000256" key="1">
    <source>
        <dbReference type="SAM" id="SignalP"/>
    </source>
</evidence>
<accession>A0A9P4GCH7</accession>
<dbReference type="RefSeq" id="XP_040785547.1">
    <property type="nucleotide sequence ID" value="XM_040936100.1"/>
</dbReference>
<gene>
    <name evidence="2" type="ORF">K460DRAFT_396406</name>
</gene>
<dbReference type="AlphaFoldDB" id="A0A9P4GCH7"/>
<evidence type="ECO:0000313" key="3">
    <source>
        <dbReference type="Proteomes" id="UP000800039"/>
    </source>
</evidence>
<comment type="caution">
    <text evidence="2">The sequence shown here is derived from an EMBL/GenBank/DDBJ whole genome shotgun (WGS) entry which is preliminary data.</text>
</comment>
<reference evidence="2" key="1">
    <citation type="submission" date="2020-01" db="EMBL/GenBank/DDBJ databases">
        <authorList>
            <consortium name="DOE Joint Genome Institute"/>
            <person name="Haridas S."/>
            <person name="Albert R."/>
            <person name="Binder M."/>
            <person name="Bloem J."/>
            <person name="Labutti K."/>
            <person name="Salamov A."/>
            <person name="Andreopoulos B."/>
            <person name="Baker S.E."/>
            <person name="Barry K."/>
            <person name="Bills G."/>
            <person name="Bluhm B.H."/>
            <person name="Cannon C."/>
            <person name="Castanera R."/>
            <person name="Culley D.E."/>
            <person name="Daum C."/>
            <person name="Ezra D."/>
            <person name="Gonzalez J.B."/>
            <person name="Henrissat B."/>
            <person name="Kuo A."/>
            <person name="Liang C."/>
            <person name="Lipzen A."/>
            <person name="Lutzoni F."/>
            <person name="Magnuson J."/>
            <person name="Mondo S."/>
            <person name="Nolan M."/>
            <person name="Ohm R."/>
            <person name="Pangilinan J."/>
            <person name="Park H.-J."/>
            <person name="Ramirez L."/>
            <person name="Alfaro M."/>
            <person name="Sun H."/>
            <person name="Tritt A."/>
            <person name="Yoshinaga Y."/>
            <person name="Zwiers L.-H."/>
            <person name="Turgeon B.G."/>
            <person name="Goodwin S.B."/>
            <person name="Spatafora J.W."/>
            <person name="Crous P.W."/>
            <person name="Grigoriev I.V."/>
        </authorList>
    </citation>
    <scope>NUCLEOTIDE SEQUENCE</scope>
    <source>
        <strain evidence="2">CBS 394.84</strain>
    </source>
</reference>
<dbReference type="Proteomes" id="UP000800039">
    <property type="component" value="Unassembled WGS sequence"/>
</dbReference>
<dbReference type="GeneID" id="63853351"/>
<protein>
    <submittedName>
        <fullName evidence="2">Uncharacterized protein</fullName>
    </submittedName>
</protein>
<feature type="chain" id="PRO_5040240491" evidence="1">
    <location>
        <begin position="24"/>
        <end position="108"/>
    </location>
</feature>
<organism evidence="2 3">
    <name type="scientific">Cucurbitaria berberidis CBS 394.84</name>
    <dbReference type="NCBI Taxonomy" id="1168544"/>
    <lineage>
        <taxon>Eukaryota</taxon>
        <taxon>Fungi</taxon>
        <taxon>Dikarya</taxon>
        <taxon>Ascomycota</taxon>
        <taxon>Pezizomycotina</taxon>
        <taxon>Dothideomycetes</taxon>
        <taxon>Pleosporomycetidae</taxon>
        <taxon>Pleosporales</taxon>
        <taxon>Pleosporineae</taxon>
        <taxon>Cucurbitariaceae</taxon>
        <taxon>Cucurbitaria</taxon>
    </lineage>
</organism>
<feature type="signal peptide" evidence="1">
    <location>
        <begin position="1"/>
        <end position="23"/>
    </location>
</feature>
<proteinExistence type="predicted"/>
<dbReference type="EMBL" id="ML976617">
    <property type="protein sequence ID" value="KAF1842984.1"/>
    <property type="molecule type" value="Genomic_DNA"/>
</dbReference>
<keyword evidence="1" id="KW-0732">Signal</keyword>
<name>A0A9P4GCH7_9PLEO</name>
<sequence>MHAINLSSLLALGLLCALPLVTADCWSRKCSIDGLGTFACGTACSRKGYRYHGYENYYKLGFPPRANTVCTCGTFHSDDCGVCKNRGTPCKSRKAESDDFYAGRVPGC</sequence>